<feature type="compositionally biased region" description="Polar residues" evidence="1">
    <location>
        <begin position="40"/>
        <end position="50"/>
    </location>
</feature>
<name>A0A6L5YGF7_9FIRM</name>
<evidence type="ECO:0000313" key="3">
    <source>
        <dbReference type="Proteomes" id="UP000476055"/>
    </source>
</evidence>
<feature type="region of interest" description="Disordered" evidence="1">
    <location>
        <begin position="35"/>
        <end position="71"/>
    </location>
</feature>
<dbReference type="RefSeq" id="WP_154495062.1">
    <property type="nucleotide sequence ID" value="NZ_VUMU01000002.1"/>
</dbReference>
<gene>
    <name evidence="2" type="ORF">FYJ59_01985</name>
</gene>
<proteinExistence type="predicted"/>
<dbReference type="EMBL" id="VUMU01000002">
    <property type="protein sequence ID" value="MST57028.1"/>
    <property type="molecule type" value="Genomic_DNA"/>
</dbReference>
<dbReference type="Proteomes" id="UP000476055">
    <property type="component" value="Unassembled WGS sequence"/>
</dbReference>
<reference evidence="2 3" key="1">
    <citation type="submission" date="2019-08" db="EMBL/GenBank/DDBJ databases">
        <title>In-depth cultivation of the pig gut microbiome towards novel bacterial diversity and tailored functional studies.</title>
        <authorList>
            <person name="Wylensek D."/>
            <person name="Hitch T.C.A."/>
            <person name="Clavel T."/>
        </authorList>
    </citation>
    <scope>NUCLEOTIDE SEQUENCE [LARGE SCALE GENOMIC DNA]</scope>
    <source>
        <strain evidence="2 3">WCA3-601-WT-6H</strain>
    </source>
</reference>
<sequence length="124" mass="13504">MGIGGVNGIGGIGRMQDYSIQMPQPAKTVIVEETGAESHVASSEQINSGNPGAAKEEAPVQEQKSNAPLEDISITFHKQDDFGYIGRDSDIHSLDVEKAISDMRKDQILQQYQYFVGSKTVFTE</sequence>
<protein>
    <submittedName>
        <fullName evidence="2">Uncharacterized protein</fullName>
    </submittedName>
</protein>
<evidence type="ECO:0000313" key="2">
    <source>
        <dbReference type="EMBL" id="MST57028.1"/>
    </source>
</evidence>
<keyword evidence="3" id="KW-1185">Reference proteome</keyword>
<evidence type="ECO:0000256" key="1">
    <source>
        <dbReference type="SAM" id="MobiDB-lite"/>
    </source>
</evidence>
<accession>A0A6L5YGF7</accession>
<dbReference type="AlphaFoldDB" id="A0A6L5YGF7"/>
<organism evidence="2 3">
    <name type="scientific">Waltera intestinalis</name>
    <dbReference type="NCBI Taxonomy" id="2606635"/>
    <lineage>
        <taxon>Bacteria</taxon>
        <taxon>Bacillati</taxon>
        <taxon>Bacillota</taxon>
        <taxon>Clostridia</taxon>
        <taxon>Lachnospirales</taxon>
        <taxon>Lachnospiraceae</taxon>
        <taxon>Waltera</taxon>
    </lineage>
</organism>
<comment type="caution">
    <text evidence="2">The sequence shown here is derived from an EMBL/GenBank/DDBJ whole genome shotgun (WGS) entry which is preliminary data.</text>
</comment>